<dbReference type="Pfam" id="PF09803">
    <property type="entry name" value="Pet100"/>
    <property type="match status" value="1"/>
</dbReference>
<dbReference type="EMBL" id="MBFR01000184">
    <property type="protein sequence ID" value="PVU91833.1"/>
    <property type="molecule type" value="Genomic_DNA"/>
</dbReference>
<organism evidence="3 4">
    <name type="scientific">Smittium simulii</name>
    <dbReference type="NCBI Taxonomy" id="133385"/>
    <lineage>
        <taxon>Eukaryota</taxon>
        <taxon>Fungi</taxon>
        <taxon>Fungi incertae sedis</taxon>
        <taxon>Zoopagomycota</taxon>
        <taxon>Kickxellomycotina</taxon>
        <taxon>Harpellomycetes</taxon>
        <taxon>Harpellales</taxon>
        <taxon>Legeriomycetaceae</taxon>
        <taxon>Smittium</taxon>
    </lineage>
</organism>
<dbReference type="InterPro" id="IPR018625">
    <property type="entry name" value="Pet100"/>
</dbReference>
<feature type="coiled-coil region" evidence="1">
    <location>
        <begin position="57"/>
        <end position="84"/>
    </location>
</feature>
<keyword evidence="2" id="KW-1133">Transmembrane helix</keyword>
<evidence type="ECO:0000313" key="3">
    <source>
        <dbReference type="EMBL" id="PVU91833.1"/>
    </source>
</evidence>
<keyword evidence="4" id="KW-1185">Reference proteome</keyword>
<evidence type="ECO:0000256" key="2">
    <source>
        <dbReference type="SAM" id="Phobius"/>
    </source>
</evidence>
<sequence length="84" mass="9626">MAGPRLEVSKFALYVFMPIGVMTFFGSSYFYSKFVEKDYFDFNPVPRNNVAGSMEGAEKQRLAFEEARAKKIALKKQQQASQQE</sequence>
<dbReference type="AlphaFoldDB" id="A0A2T9YHN0"/>
<accession>A0A2T9YHN0</accession>
<dbReference type="Proteomes" id="UP000245383">
    <property type="component" value="Unassembled WGS sequence"/>
</dbReference>
<gene>
    <name evidence="3" type="ORF">BB561_004179</name>
</gene>
<reference evidence="3 4" key="1">
    <citation type="journal article" date="2018" name="MBio">
        <title>Comparative Genomics Reveals the Core Gene Toolbox for the Fungus-Insect Symbiosis.</title>
        <authorList>
            <person name="Wang Y."/>
            <person name="Stata M."/>
            <person name="Wang W."/>
            <person name="Stajich J.E."/>
            <person name="White M.M."/>
            <person name="Moncalvo J.M."/>
        </authorList>
    </citation>
    <scope>NUCLEOTIDE SEQUENCE [LARGE SCALE GENOMIC DNA]</scope>
    <source>
        <strain evidence="3 4">SWE-8-4</strain>
    </source>
</reference>
<evidence type="ECO:0000256" key="1">
    <source>
        <dbReference type="SAM" id="Coils"/>
    </source>
</evidence>
<evidence type="ECO:0000313" key="4">
    <source>
        <dbReference type="Proteomes" id="UP000245383"/>
    </source>
</evidence>
<comment type="caution">
    <text evidence="3">The sequence shown here is derived from an EMBL/GenBank/DDBJ whole genome shotgun (WGS) entry which is preliminary data.</text>
</comment>
<proteinExistence type="predicted"/>
<feature type="transmembrane region" description="Helical" evidence="2">
    <location>
        <begin position="12"/>
        <end position="31"/>
    </location>
</feature>
<keyword evidence="2" id="KW-0472">Membrane</keyword>
<keyword evidence="2" id="KW-0812">Transmembrane</keyword>
<protein>
    <submittedName>
        <fullName evidence="3">Uncharacterized protein</fullName>
    </submittedName>
</protein>
<dbReference type="GO" id="GO:0033617">
    <property type="term" value="P:mitochondrial respiratory chain complex IV assembly"/>
    <property type="evidence" value="ECO:0007669"/>
    <property type="project" value="InterPro"/>
</dbReference>
<keyword evidence="1" id="KW-0175">Coiled coil</keyword>
<name>A0A2T9YHN0_9FUNG</name>
<dbReference type="OrthoDB" id="18175at2759"/>
<dbReference type="GO" id="GO:0005739">
    <property type="term" value="C:mitochondrion"/>
    <property type="evidence" value="ECO:0007669"/>
    <property type="project" value="InterPro"/>
</dbReference>